<sequence length="121" mass="12797">YSNECGVADSTQSANVKGPVNSGALLSGTSNMRTIAPANPSSSGSIITFGTALASVAHGLKDGDYIQIEDAVETTTGKSANRKLEEEEMINTSHEVAYIDEYSIRIPLSFPDGSYPTYDMV</sequence>
<name>A0A7J6ULH8_PEROL</name>
<dbReference type="EMBL" id="JABANO010001793">
    <property type="protein sequence ID" value="KAF4758139.1"/>
    <property type="molecule type" value="Genomic_DNA"/>
</dbReference>
<protein>
    <submittedName>
        <fullName evidence="1">Uncharacterized protein</fullName>
    </submittedName>
</protein>
<dbReference type="AlphaFoldDB" id="A0A7J6ULH8"/>
<proteinExistence type="predicted"/>
<keyword evidence="2" id="KW-1185">Reference proteome</keyword>
<evidence type="ECO:0000313" key="1">
    <source>
        <dbReference type="EMBL" id="KAF4758139.1"/>
    </source>
</evidence>
<evidence type="ECO:0000313" key="2">
    <source>
        <dbReference type="Proteomes" id="UP000553632"/>
    </source>
</evidence>
<feature type="non-terminal residue" evidence="1">
    <location>
        <position position="1"/>
    </location>
</feature>
<gene>
    <name evidence="1" type="ORF">FOZ63_017590</name>
</gene>
<accession>A0A7J6ULH8</accession>
<dbReference type="Proteomes" id="UP000553632">
    <property type="component" value="Unassembled WGS sequence"/>
</dbReference>
<comment type="caution">
    <text evidence="1">The sequence shown here is derived from an EMBL/GenBank/DDBJ whole genome shotgun (WGS) entry which is preliminary data.</text>
</comment>
<organism evidence="1 2">
    <name type="scientific">Perkinsus olseni</name>
    <name type="common">Perkinsus atlanticus</name>
    <dbReference type="NCBI Taxonomy" id="32597"/>
    <lineage>
        <taxon>Eukaryota</taxon>
        <taxon>Sar</taxon>
        <taxon>Alveolata</taxon>
        <taxon>Perkinsozoa</taxon>
        <taxon>Perkinsea</taxon>
        <taxon>Perkinsida</taxon>
        <taxon>Perkinsidae</taxon>
        <taxon>Perkinsus</taxon>
    </lineage>
</organism>
<feature type="non-terminal residue" evidence="1">
    <location>
        <position position="121"/>
    </location>
</feature>
<reference evidence="1 2" key="1">
    <citation type="submission" date="2020-04" db="EMBL/GenBank/DDBJ databases">
        <title>Perkinsus olseni comparative genomics.</title>
        <authorList>
            <person name="Bogema D.R."/>
        </authorList>
    </citation>
    <scope>NUCLEOTIDE SEQUENCE [LARGE SCALE GENOMIC DNA]</scope>
    <source>
        <strain evidence="1 2">ATCC PRA-207</strain>
    </source>
</reference>